<dbReference type="Proteomes" id="UP000447434">
    <property type="component" value="Chromosome 20"/>
</dbReference>
<evidence type="ECO:0000313" key="1">
    <source>
        <dbReference type="EMBL" id="KAE9591128.1"/>
    </source>
</evidence>
<comment type="caution">
    <text evidence="1">The sequence shown here is derived from an EMBL/GenBank/DDBJ whole genome shotgun (WGS) entry which is preliminary data.</text>
</comment>
<evidence type="ECO:0008006" key="3">
    <source>
        <dbReference type="Google" id="ProtNLM"/>
    </source>
</evidence>
<accession>A0A6A4NWQ2</accession>
<name>A0A6A4NWQ2_LUPAL</name>
<proteinExistence type="predicted"/>
<dbReference type="AlphaFoldDB" id="A0A6A4NWQ2"/>
<evidence type="ECO:0000313" key="2">
    <source>
        <dbReference type="Proteomes" id="UP000447434"/>
    </source>
</evidence>
<keyword evidence="2" id="KW-1185">Reference proteome</keyword>
<organism evidence="1 2">
    <name type="scientific">Lupinus albus</name>
    <name type="common">White lupine</name>
    <name type="synonym">Lupinus termis</name>
    <dbReference type="NCBI Taxonomy" id="3870"/>
    <lineage>
        <taxon>Eukaryota</taxon>
        <taxon>Viridiplantae</taxon>
        <taxon>Streptophyta</taxon>
        <taxon>Embryophyta</taxon>
        <taxon>Tracheophyta</taxon>
        <taxon>Spermatophyta</taxon>
        <taxon>Magnoliopsida</taxon>
        <taxon>eudicotyledons</taxon>
        <taxon>Gunneridae</taxon>
        <taxon>Pentapetalae</taxon>
        <taxon>rosids</taxon>
        <taxon>fabids</taxon>
        <taxon>Fabales</taxon>
        <taxon>Fabaceae</taxon>
        <taxon>Papilionoideae</taxon>
        <taxon>50 kb inversion clade</taxon>
        <taxon>genistoids sensu lato</taxon>
        <taxon>core genistoids</taxon>
        <taxon>Genisteae</taxon>
        <taxon>Lupinus</taxon>
    </lineage>
</organism>
<gene>
    <name evidence="1" type="ORF">Lalb_Chr20g0114881</name>
</gene>
<reference evidence="2" key="1">
    <citation type="journal article" date="2020" name="Nat. Commun.">
        <title>Genome sequence of the cluster root forming white lupin.</title>
        <authorList>
            <person name="Hufnagel B."/>
            <person name="Marques A."/>
            <person name="Soriano A."/>
            <person name="Marques L."/>
            <person name="Divol F."/>
            <person name="Doumas P."/>
            <person name="Sallet E."/>
            <person name="Mancinotti D."/>
            <person name="Carrere S."/>
            <person name="Marande W."/>
            <person name="Arribat S."/>
            <person name="Keller J."/>
            <person name="Huneau C."/>
            <person name="Blein T."/>
            <person name="Aime D."/>
            <person name="Laguerre M."/>
            <person name="Taylor J."/>
            <person name="Schubert V."/>
            <person name="Nelson M."/>
            <person name="Geu-Flores F."/>
            <person name="Crespi M."/>
            <person name="Gallardo-Guerrero K."/>
            <person name="Delaux P.-M."/>
            <person name="Salse J."/>
            <person name="Berges H."/>
            <person name="Guyot R."/>
            <person name="Gouzy J."/>
            <person name="Peret B."/>
        </authorList>
    </citation>
    <scope>NUCLEOTIDE SEQUENCE [LARGE SCALE GENOMIC DNA]</scope>
    <source>
        <strain evidence="2">cv. Amiga</strain>
    </source>
</reference>
<protein>
    <recommendedName>
        <fullName evidence="3">Retrotransposon gag domain-containing protein</fullName>
    </recommendedName>
</protein>
<dbReference type="OrthoDB" id="1408296at2759"/>
<dbReference type="EMBL" id="WOCE01000020">
    <property type="protein sequence ID" value="KAE9591128.1"/>
    <property type="molecule type" value="Genomic_DNA"/>
</dbReference>
<sequence length="117" mass="14024">MANQIITQNPILDPASPYFFISKRESRRSPRHFLSKWWKLSFLDQSNDNDTQFREHDIESSILPIILWMETAFKIWEDLRERYYKGCIFRISELGEIYNVKQENLSIGAYFTQIKGL</sequence>